<keyword evidence="4" id="KW-0443">Lipid metabolism</keyword>
<proteinExistence type="predicted"/>
<evidence type="ECO:0000256" key="1">
    <source>
        <dbReference type="ARBA" id="ARBA00005189"/>
    </source>
</evidence>
<dbReference type="Pfam" id="PF19576">
    <property type="entry name" value="Acyltransf_2"/>
    <property type="match status" value="1"/>
</dbReference>
<accession>A0A3M0BS57</accession>
<dbReference type="OrthoDB" id="1113830at2"/>
<organism evidence="7 8">
    <name type="scientific">Hydrogenothermus marinus</name>
    <dbReference type="NCBI Taxonomy" id="133270"/>
    <lineage>
        <taxon>Bacteria</taxon>
        <taxon>Pseudomonadati</taxon>
        <taxon>Aquificota</taxon>
        <taxon>Aquificia</taxon>
        <taxon>Aquificales</taxon>
        <taxon>Hydrogenothermaceae</taxon>
        <taxon>Hydrogenothermus</taxon>
    </lineage>
</organism>
<dbReference type="PANTHER" id="PTHR37323:SF1">
    <property type="entry name" value="L-ORNITHINE N(ALPHA)-ACYLTRANSFERASE"/>
    <property type="match status" value="1"/>
</dbReference>
<evidence type="ECO:0000259" key="6">
    <source>
        <dbReference type="SMART" id="SM00563"/>
    </source>
</evidence>
<dbReference type="GO" id="GO:0006629">
    <property type="term" value="P:lipid metabolic process"/>
    <property type="evidence" value="ECO:0007669"/>
    <property type="project" value="UniProtKB-KW"/>
</dbReference>
<dbReference type="Pfam" id="PF13444">
    <property type="entry name" value="Acetyltransf_5"/>
    <property type="match status" value="1"/>
</dbReference>
<dbReference type="InterPro" id="IPR052351">
    <property type="entry name" value="Ornithine_N-alpha-AT"/>
</dbReference>
<evidence type="ECO:0000313" key="7">
    <source>
        <dbReference type="EMBL" id="RMA97668.1"/>
    </source>
</evidence>
<keyword evidence="5 7" id="KW-0012">Acyltransferase</keyword>
<evidence type="ECO:0000256" key="3">
    <source>
        <dbReference type="ARBA" id="ARBA00022679"/>
    </source>
</evidence>
<dbReference type="InterPro" id="IPR016181">
    <property type="entry name" value="Acyl_CoA_acyltransferase"/>
</dbReference>
<evidence type="ECO:0000256" key="5">
    <source>
        <dbReference type="ARBA" id="ARBA00023315"/>
    </source>
</evidence>
<gene>
    <name evidence="7" type="ORF">CLV39_0288</name>
</gene>
<evidence type="ECO:0000256" key="4">
    <source>
        <dbReference type="ARBA" id="ARBA00023098"/>
    </source>
</evidence>
<evidence type="ECO:0000256" key="2">
    <source>
        <dbReference type="ARBA" id="ARBA00022516"/>
    </source>
</evidence>
<dbReference type="InterPro" id="IPR045746">
    <property type="entry name" value="ACT14924-like_Acyltransf_dom"/>
</dbReference>
<dbReference type="SMART" id="SM00563">
    <property type="entry name" value="PlsC"/>
    <property type="match status" value="1"/>
</dbReference>
<dbReference type="RefSeq" id="WP_121922443.1">
    <property type="nucleotide sequence ID" value="NZ_REFO01000010.1"/>
</dbReference>
<sequence>MNKLSAEEFLIHHYPNIEKYPKPLKNFIINTIKNFLYEDEINKFLNENINKDSFSFVDSILDYLDIGIKINTKELERIPQFGRVVIIANHPSVLDSLFLIQIIKNVRKDFKIVANSFLQNIKPLKDLLIEVDNVNESIKKSSFREMIDYLNSEHAIIIFPSGEVSRPSKKSFVIKEGKWRPGFYKIASKTYSPILPIHIKAKHSLLFYALSMINKSISTAILPREVVNFKKKQVNVKIGNLIPYESYNIQGINTDRKVKLIRKHLFKIAKNKKGIFKEEKGICLPEPVNEIKSEIKNGKLLGKTFDGKSIILYESDTENSVIKEIGRLREITFRFVGEGTGNRKDIDKYDFYYKHLIIWDEENLEIAGAYRIGVCKDIVESKGISGLYTSTLFRFDEKFHKYLPNSLELGRSFVQPKYWNSKTLDYLWQGLGAYIRENPNIKYLFGPVSLSNRLTLQAKSLIVYFYKLYFSPKEKLVKHKNPFYIPKDIVEYCKYIFEGNDYKKDFLTLKRELNFLGFSVPTLYKQYTEACEREGVAFHDFGIDENFNNCVDGFIFVDLNYLKPSKKKRYLRL</sequence>
<name>A0A3M0BS57_9AQUI</name>
<reference evidence="7 8" key="1">
    <citation type="submission" date="2018-10" db="EMBL/GenBank/DDBJ databases">
        <title>Genomic Encyclopedia of Archaeal and Bacterial Type Strains, Phase II (KMG-II): from individual species to whole genera.</title>
        <authorList>
            <person name="Goeker M."/>
        </authorList>
    </citation>
    <scope>NUCLEOTIDE SEQUENCE [LARGE SCALE GENOMIC DNA]</scope>
    <source>
        <strain evidence="7 8">VM1</strain>
    </source>
</reference>
<dbReference type="AlphaFoldDB" id="A0A3M0BS57"/>
<feature type="domain" description="Phospholipid/glycerol acyltransferase" evidence="6">
    <location>
        <begin position="84"/>
        <end position="202"/>
    </location>
</feature>
<keyword evidence="8" id="KW-1185">Reference proteome</keyword>
<dbReference type="InterPro" id="IPR002123">
    <property type="entry name" value="Plipid/glycerol_acylTrfase"/>
</dbReference>
<comment type="caution">
    <text evidence="7">The sequence shown here is derived from an EMBL/GenBank/DDBJ whole genome shotgun (WGS) entry which is preliminary data.</text>
</comment>
<keyword evidence="2" id="KW-0444">Lipid biosynthesis</keyword>
<dbReference type="SUPFAM" id="SSF69593">
    <property type="entry name" value="Glycerol-3-phosphate (1)-acyltransferase"/>
    <property type="match status" value="1"/>
</dbReference>
<dbReference type="GO" id="GO:0016746">
    <property type="term" value="F:acyltransferase activity"/>
    <property type="evidence" value="ECO:0007669"/>
    <property type="project" value="UniProtKB-KW"/>
</dbReference>
<keyword evidence="3 7" id="KW-0808">Transferase</keyword>
<dbReference type="PANTHER" id="PTHR37323">
    <property type="entry name" value="GCN5-RELATED N-ACETYLTRANSFERASE"/>
    <property type="match status" value="1"/>
</dbReference>
<comment type="pathway">
    <text evidence="1">Lipid metabolism.</text>
</comment>
<dbReference type="Proteomes" id="UP000280842">
    <property type="component" value="Unassembled WGS sequence"/>
</dbReference>
<dbReference type="SUPFAM" id="SSF55729">
    <property type="entry name" value="Acyl-CoA N-acyltransferases (Nat)"/>
    <property type="match status" value="1"/>
</dbReference>
<dbReference type="EMBL" id="REFO01000010">
    <property type="protein sequence ID" value="RMA97668.1"/>
    <property type="molecule type" value="Genomic_DNA"/>
</dbReference>
<protein>
    <submittedName>
        <fullName evidence="7">Acyltransferase-like protein</fullName>
    </submittedName>
</protein>
<evidence type="ECO:0000313" key="8">
    <source>
        <dbReference type="Proteomes" id="UP000280842"/>
    </source>
</evidence>